<dbReference type="Pfam" id="PF01385">
    <property type="entry name" value="OrfB_IS605"/>
    <property type="match status" value="1"/>
</dbReference>
<dbReference type="InterPro" id="IPR001959">
    <property type="entry name" value="Transposase"/>
</dbReference>
<dbReference type="STRING" id="140314.SAMN04488076_105108"/>
<dbReference type="InterPro" id="IPR010095">
    <property type="entry name" value="Cas12f1-like_TNB"/>
</dbReference>
<dbReference type="AlphaFoldDB" id="A0A143YC01"/>
<dbReference type="EMBL" id="FJNE01000002">
    <property type="protein sequence ID" value="CZQ87088.1"/>
    <property type="molecule type" value="Genomic_DNA"/>
</dbReference>
<evidence type="ECO:0000259" key="6">
    <source>
        <dbReference type="Pfam" id="PF07282"/>
    </source>
</evidence>
<gene>
    <name evidence="7" type="ORF">Tpal_850</name>
</gene>
<proteinExistence type="inferred from homology"/>
<keyword evidence="8" id="KW-1185">Reference proteome</keyword>
<keyword evidence="4" id="KW-0233">DNA recombination</keyword>
<accession>A0A143YC01</accession>
<evidence type="ECO:0000313" key="7">
    <source>
        <dbReference type="EMBL" id="CZQ87088.1"/>
    </source>
</evidence>
<dbReference type="GO" id="GO:0003677">
    <property type="term" value="F:DNA binding"/>
    <property type="evidence" value="ECO:0007669"/>
    <property type="project" value="UniProtKB-KW"/>
</dbReference>
<evidence type="ECO:0000256" key="3">
    <source>
        <dbReference type="ARBA" id="ARBA00023125"/>
    </source>
</evidence>
<organism evidence="7 8">
    <name type="scientific">Trichococcus palustris</name>
    <dbReference type="NCBI Taxonomy" id="140314"/>
    <lineage>
        <taxon>Bacteria</taxon>
        <taxon>Bacillati</taxon>
        <taxon>Bacillota</taxon>
        <taxon>Bacilli</taxon>
        <taxon>Lactobacillales</taxon>
        <taxon>Carnobacteriaceae</taxon>
        <taxon>Trichococcus</taxon>
    </lineage>
</organism>
<evidence type="ECO:0000256" key="4">
    <source>
        <dbReference type="ARBA" id="ARBA00023172"/>
    </source>
</evidence>
<dbReference type="Pfam" id="PF07282">
    <property type="entry name" value="Cas12f1-like_TNB"/>
    <property type="match status" value="1"/>
</dbReference>
<evidence type="ECO:0000259" key="5">
    <source>
        <dbReference type="Pfam" id="PF01385"/>
    </source>
</evidence>
<evidence type="ECO:0000256" key="1">
    <source>
        <dbReference type="ARBA" id="ARBA00008761"/>
    </source>
</evidence>
<dbReference type="NCBIfam" id="NF040570">
    <property type="entry name" value="guided_TnpB"/>
    <property type="match status" value="1"/>
</dbReference>
<dbReference type="GO" id="GO:0032196">
    <property type="term" value="P:transposition"/>
    <property type="evidence" value="ECO:0007669"/>
    <property type="project" value="UniProtKB-KW"/>
</dbReference>
<sequence length="435" mass="50139">MPVETVHRGYVYSGTPTSDEIESYFFQCFGADRLMYNLHTAHLYEYLEKNGYTIGDKLPTFKEMGMPTVKEFKQTHVNEEGDAYLYEVDAFASNEAKQHFKKAISTFNKNAFKGQFKKSALKRQKTLGIEPTFRDLKGMPKFHSRKNSKLSYTTFNQNDNIFIDENKVLHLPTARKSKLSEVTITLNTHRPLPKGSCIKHVTVTTNSQGKFEVSITVAFEMVVESIGIPAVERILGLDYSQANFFVDSEGKKANYPHYYRIMEECLAKEQRKLSRMVQGSNRWERQRLVVAKLNTKVVNQRKDWLHKKAYALANRYDMVVVEDLDLRAIGQTLKLAKNQQDNGFGNFRLYLKYKLEQQGKYFVKTPKIFASTQICSDCGVKNTALKGDISTREWTCDHCHEWHDRDHNAGLNLRNYGIRWIDEVLLAPPLVAALP</sequence>
<keyword evidence="2" id="KW-0815">Transposition</keyword>
<name>A0A143YC01_9LACT</name>
<feature type="domain" description="Cas12f1-like TNB" evidence="6">
    <location>
        <begin position="344"/>
        <end position="413"/>
    </location>
</feature>
<dbReference type="Proteomes" id="UP000242754">
    <property type="component" value="Unassembled WGS sequence"/>
</dbReference>
<keyword evidence="3" id="KW-0238">DNA-binding</keyword>
<protein>
    <submittedName>
        <fullName evidence="7">Transposase probable is891/is1136/is1341</fullName>
    </submittedName>
</protein>
<evidence type="ECO:0000313" key="8">
    <source>
        <dbReference type="Proteomes" id="UP000242754"/>
    </source>
</evidence>
<feature type="domain" description="Probable transposase IS891/IS1136/IS1341" evidence="5">
    <location>
        <begin position="234"/>
        <end position="328"/>
    </location>
</feature>
<reference evidence="7 8" key="1">
    <citation type="submission" date="2016-02" db="EMBL/GenBank/DDBJ databases">
        <authorList>
            <person name="Wen L."/>
            <person name="He K."/>
            <person name="Yang H."/>
        </authorList>
    </citation>
    <scope>NUCLEOTIDE SEQUENCE [LARGE SCALE GENOMIC DNA]</scope>
    <source>
        <strain evidence="7">Trichococcus palustris</strain>
    </source>
</reference>
<dbReference type="GO" id="GO:0006310">
    <property type="term" value="P:DNA recombination"/>
    <property type="evidence" value="ECO:0007669"/>
    <property type="project" value="UniProtKB-KW"/>
</dbReference>
<comment type="similarity">
    <text evidence="1">In the C-terminal section; belongs to the transposase 35 family.</text>
</comment>
<evidence type="ECO:0000256" key="2">
    <source>
        <dbReference type="ARBA" id="ARBA00022578"/>
    </source>
</evidence>
<dbReference type="RefSeq" id="WP_218149882.1">
    <property type="nucleotide sequence ID" value="NZ_FJNE01000002.1"/>
</dbReference>